<dbReference type="Proteomes" id="UP000076798">
    <property type="component" value="Unassembled WGS sequence"/>
</dbReference>
<keyword evidence="3" id="KW-1185">Reference proteome</keyword>
<dbReference type="AlphaFoldDB" id="A0A166D4E4"/>
<accession>A0A166D4E4</accession>
<reference evidence="2 3" key="1">
    <citation type="journal article" date="2016" name="Mol. Biol. Evol.">
        <title>Comparative Genomics of Early-Diverging Mushroom-Forming Fungi Provides Insights into the Origins of Lignocellulose Decay Capabilities.</title>
        <authorList>
            <person name="Nagy L.G."/>
            <person name="Riley R."/>
            <person name="Tritt A."/>
            <person name="Adam C."/>
            <person name="Daum C."/>
            <person name="Floudas D."/>
            <person name="Sun H."/>
            <person name="Yadav J.S."/>
            <person name="Pangilinan J."/>
            <person name="Larsson K.H."/>
            <person name="Matsuura K."/>
            <person name="Barry K."/>
            <person name="Labutti K."/>
            <person name="Kuo R."/>
            <person name="Ohm R.A."/>
            <person name="Bhattacharya S.S."/>
            <person name="Shirouzu T."/>
            <person name="Yoshinaga Y."/>
            <person name="Martin F.M."/>
            <person name="Grigoriev I.V."/>
            <person name="Hibbett D.S."/>
        </authorList>
    </citation>
    <scope>NUCLEOTIDE SEQUENCE [LARGE SCALE GENOMIC DNA]</scope>
    <source>
        <strain evidence="2 3">HHB10207 ss-3</strain>
    </source>
</reference>
<dbReference type="EMBL" id="KV428069">
    <property type="protein sequence ID" value="KZT38123.1"/>
    <property type="molecule type" value="Genomic_DNA"/>
</dbReference>
<feature type="region of interest" description="Disordered" evidence="1">
    <location>
        <begin position="366"/>
        <end position="390"/>
    </location>
</feature>
<sequence>MATESCRLPHELYRNVAEAFACVHGVDSTAERRIDSSLLTLACTSRVFQAEAERIIYSDLSFDNRTVNAPDINHVLHARASRYVVNLTIYGDIFINLPFERMEHLRSLTILPLKYRPSVNLFNSLHENLPVDVLQKFTVTPGAYSAALNVHHLAFLEGQSGLREICIMSLPPELPLVTSFLPNVDIAVLGLASPTEVCRFLSSRPIRSLSFKISRPNFSNIAFHGACLRVLDVTFASQLSHGLWLGFLQLRKKDCPGLRLLCIEGSVSSIPAEGEIESVHSLLNVLNGWRYLEACSIAIPRASWLNRWLILLSQPSLLPHVHSIILWGGRKVLERGYELRRDNGGRWSSYENVTLSEWRKIWQSKALDSSSSSPSDLQKFGTAGEITQVS</sequence>
<protein>
    <recommendedName>
        <fullName evidence="4">F-box domain-containing protein</fullName>
    </recommendedName>
</protein>
<evidence type="ECO:0000313" key="2">
    <source>
        <dbReference type="EMBL" id="KZT38123.1"/>
    </source>
</evidence>
<organism evidence="2 3">
    <name type="scientific">Sistotremastrum suecicum HHB10207 ss-3</name>
    <dbReference type="NCBI Taxonomy" id="1314776"/>
    <lineage>
        <taxon>Eukaryota</taxon>
        <taxon>Fungi</taxon>
        <taxon>Dikarya</taxon>
        <taxon>Basidiomycota</taxon>
        <taxon>Agaricomycotina</taxon>
        <taxon>Agaricomycetes</taxon>
        <taxon>Sistotremastrales</taxon>
        <taxon>Sistotremastraceae</taxon>
        <taxon>Sistotremastrum</taxon>
    </lineage>
</organism>
<evidence type="ECO:0000313" key="3">
    <source>
        <dbReference type="Proteomes" id="UP000076798"/>
    </source>
</evidence>
<evidence type="ECO:0008006" key="4">
    <source>
        <dbReference type="Google" id="ProtNLM"/>
    </source>
</evidence>
<gene>
    <name evidence="2" type="ORF">SISSUDRAFT_1129048</name>
</gene>
<proteinExistence type="predicted"/>
<evidence type="ECO:0000256" key="1">
    <source>
        <dbReference type="SAM" id="MobiDB-lite"/>
    </source>
</evidence>
<name>A0A166D4E4_9AGAM</name>